<dbReference type="InterPro" id="IPR042485">
    <property type="entry name" value="T7SS_EccB_R3"/>
</dbReference>
<dbReference type="PANTHER" id="PTHR40765:SF2">
    <property type="entry name" value="ESX-2 SECRETION SYSTEM ATPASE ECCB2"/>
    <property type="match status" value="1"/>
</dbReference>
<dbReference type="Proteomes" id="UP001143480">
    <property type="component" value="Unassembled WGS sequence"/>
</dbReference>
<evidence type="ECO:0000256" key="2">
    <source>
        <dbReference type="ARBA" id="ARBA00008149"/>
    </source>
</evidence>
<evidence type="ECO:0000256" key="3">
    <source>
        <dbReference type="ARBA" id="ARBA00022475"/>
    </source>
</evidence>
<keyword evidence="9 10" id="KW-0472">Membrane</keyword>
<keyword evidence="8 10" id="KW-1133">Transmembrane helix</keyword>
<keyword evidence="5" id="KW-0547">Nucleotide-binding</keyword>
<dbReference type="Gene3D" id="3.30.2390.20">
    <property type="entry name" value="Type VII secretion system EccB, repeat 1 domain"/>
    <property type="match status" value="1"/>
</dbReference>
<dbReference type="AlphaFoldDB" id="A0A9W6KCD0"/>
<dbReference type="Gene3D" id="2.40.50.910">
    <property type="entry name" value="Type VII secretion system EccB, repeat 3 domain"/>
    <property type="match status" value="1"/>
</dbReference>
<evidence type="ECO:0000256" key="7">
    <source>
        <dbReference type="ARBA" id="ARBA00022840"/>
    </source>
</evidence>
<dbReference type="InterPro" id="IPR007795">
    <property type="entry name" value="T7SS_EccB"/>
</dbReference>
<dbReference type="GO" id="GO:0005524">
    <property type="term" value="F:ATP binding"/>
    <property type="evidence" value="ECO:0007669"/>
    <property type="project" value="UniProtKB-KW"/>
</dbReference>
<dbReference type="GO" id="GO:0005886">
    <property type="term" value="C:plasma membrane"/>
    <property type="evidence" value="ECO:0007669"/>
    <property type="project" value="UniProtKB-SubCell"/>
</dbReference>
<gene>
    <name evidence="11" type="ORF">GCM10017581_006080</name>
</gene>
<feature type="transmembrane region" description="Helical" evidence="10">
    <location>
        <begin position="78"/>
        <end position="102"/>
    </location>
</feature>
<dbReference type="PANTHER" id="PTHR40765">
    <property type="entry name" value="ESX-2 SECRETION SYSTEM ATPASE ECCB2"/>
    <property type="match status" value="1"/>
</dbReference>
<evidence type="ECO:0000256" key="4">
    <source>
        <dbReference type="ARBA" id="ARBA00022692"/>
    </source>
</evidence>
<evidence type="ECO:0000256" key="9">
    <source>
        <dbReference type="ARBA" id="ARBA00023136"/>
    </source>
</evidence>
<comment type="similarity">
    <text evidence="2">Belongs to the EccB family.</text>
</comment>
<keyword evidence="7" id="KW-0067">ATP-binding</keyword>
<name>A0A9W6KCD0_9ACTN</name>
<proteinExistence type="inferred from homology"/>
<protein>
    <submittedName>
        <fullName evidence="11">Type VII secretion protein EccB</fullName>
    </submittedName>
</protein>
<comment type="caution">
    <text evidence="11">The sequence shown here is derived from an EMBL/GenBank/DDBJ whole genome shotgun (WGS) entry which is preliminary data.</text>
</comment>
<dbReference type="InterPro" id="IPR044857">
    <property type="entry name" value="T7SS_EccB_R1"/>
</dbReference>
<evidence type="ECO:0000256" key="10">
    <source>
        <dbReference type="SAM" id="Phobius"/>
    </source>
</evidence>
<keyword evidence="6" id="KW-0378">Hydrolase</keyword>
<dbReference type="NCBIfam" id="TIGR03919">
    <property type="entry name" value="T7SS_EccB"/>
    <property type="match status" value="1"/>
</dbReference>
<keyword evidence="12" id="KW-1185">Reference proteome</keyword>
<evidence type="ECO:0000313" key="11">
    <source>
        <dbReference type="EMBL" id="GLK98867.1"/>
    </source>
</evidence>
<evidence type="ECO:0000256" key="6">
    <source>
        <dbReference type="ARBA" id="ARBA00022801"/>
    </source>
</evidence>
<accession>A0A9W6KCD0</accession>
<evidence type="ECO:0000256" key="5">
    <source>
        <dbReference type="ARBA" id="ARBA00022741"/>
    </source>
</evidence>
<sequence>MAARASAAWASTIRMAADISPPADEVDGLIVWRRYDIFGGPMASRQDQLQSYQFVVQRVISALVAREPDPVQRPFRRVLGAVLVGVLLSALGVGGAAALAVLRPGSSGKWRNDKAVIVEAESGALFVYRDDVLHPVLNQASALLILDTAGAATVVVPRSALAAAPRGESLGIPGAPASLPPASALRKDAWTVCSTPDGSVLFVGGGPSGGTPAKEKGMLVNGPDRQTYLLWRGFKHLIRQPGAVLPALVWSSRPVVEVAQALLHAIPSGTDLAIPAIADRGRTVAAGKVGQVFTVTTGDRQEAFVVTADGLASITPLQAQLLLAAPETQSVQPGGRSLSLTPADLTKMVPNGQVKPFAADPGGEGALPAAPPELLESRFRFICTASALTIDPELPDLTHALRTPSATAAGAVLADRVVVPAGSGALVRTDTGVLTLVTDLGKRHAIPSPDVLGALGYAGVQPATIPAAIVALLPSGPALDPAAANAVVQ</sequence>
<keyword evidence="4 10" id="KW-0812">Transmembrane</keyword>
<evidence type="ECO:0000256" key="1">
    <source>
        <dbReference type="ARBA" id="ARBA00004162"/>
    </source>
</evidence>
<dbReference type="EMBL" id="BSFP01000002">
    <property type="protein sequence ID" value="GLK98867.1"/>
    <property type="molecule type" value="Genomic_DNA"/>
</dbReference>
<dbReference type="GO" id="GO:0016787">
    <property type="term" value="F:hydrolase activity"/>
    <property type="evidence" value="ECO:0007669"/>
    <property type="project" value="UniProtKB-KW"/>
</dbReference>
<reference evidence="11" key="2">
    <citation type="submission" date="2023-01" db="EMBL/GenBank/DDBJ databases">
        <authorList>
            <person name="Sun Q."/>
            <person name="Evtushenko L."/>
        </authorList>
    </citation>
    <scope>NUCLEOTIDE SEQUENCE</scope>
    <source>
        <strain evidence="11">VKM Ac-1321</strain>
    </source>
</reference>
<comment type="subcellular location">
    <subcellularLocation>
        <location evidence="1">Cell membrane</location>
        <topology evidence="1">Single-pass membrane protein</topology>
    </subcellularLocation>
</comment>
<organism evidence="11 12">
    <name type="scientific">Dactylosporangium matsuzakiense</name>
    <dbReference type="NCBI Taxonomy" id="53360"/>
    <lineage>
        <taxon>Bacteria</taxon>
        <taxon>Bacillati</taxon>
        <taxon>Actinomycetota</taxon>
        <taxon>Actinomycetes</taxon>
        <taxon>Micromonosporales</taxon>
        <taxon>Micromonosporaceae</taxon>
        <taxon>Dactylosporangium</taxon>
    </lineage>
</organism>
<evidence type="ECO:0000313" key="12">
    <source>
        <dbReference type="Proteomes" id="UP001143480"/>
    </source>
</evidence>
<evidence type="ECO:0000256" key="8">
    <source>
        <dbReference type="ARBA" id="ARBA00022989"/>
    </source>
</evidence>
<keyword evidence="3" id="KW-1003">Cell membrane</keyword>
<reference evidence="11" key="1">
    <citation type="journal article" date="2014" name="Int. J. Syst. Evol. Microbiol.">
        <title>Complete genome sequence of Corynebacterium casei LMG S-19264T (=DSM 44701T), isolated from a smear-ripened cheese.</title>
        <authorList>
            <consortium name="US DOE Joint Genome Institute (JGI-PGF)"/>
            <person name="Walter F."/>
            <person name="Albersmeier A."/>
            <person name="Kalinowski J."/>
            <person name="Ruckert C."/>
        </authorList>
    </citation>
    <scope>NUCLEOTIDE SEQUENCE</scope>
    <source>
        <strain evidence="11">VKM Ac-1321</strain>
    </source>
</reference>
<dbReference type="Pfam" id="PF05108">
    <property type="entry name" value="T7SS_ESX1_EccB"/>
    <property type="match status" value="1"/>
</dbReference>
<dbReference type="GO" id="GO:0005576">
    <property type="term" value="C:extracellular region"/>
    <property type="evidence" value="ECO:0007669"/>
    <property type="project" value="TreeGrafter"/>
</dbReference>